<evidence type="ECO:0000313" key="2">
    <source>
        <dbReference type="Proteomes" id="UP000015106"/>
    </source>
</evidence>
<evidence type="ECO:0000313" key="1">
    <source>
        <dbReference type="EnsemblPlants" id="TuG1812G0200004763.01.T01"/>
    </source>
</evidence>
<sequence>MGQRSRCHENCRVMTEIPRCEIKGKCEALASILRLIPANFPTELQHEIGLLIVWRGQDRKGR</sequence>
<organism evidence="1 2">
    <name type="scientific">Triticum urartu</name>
    <name type="common">Red wild einkorn</name>
    <name type="synonym">Crithodium urartu</name>
    <dbReference type="NCBI Taxonomy" id="4572"/>
    <lineage>
        <taxon>Eukaryota</taxon>
        <taxon>Viridiplantae</taxon>
        <taxon>Streptophyta</taxon>
        <taxon>Embryophyta</taxon>
        <taxon>Tracheophyta</taxon>
        <taxon>Spermatophyta</taxon>
        <taxon>Magnoliopsida</taxon>
        <taxon>Liliopsida</taxon>
        <taxon>Poales</taxon>
        <taxon>Poaceae</taxon>
        <taxon>BOP clade</taxon>
        <taxon>Pooideae</taxon>
        <taxon>Triticodae</taxon>
        <taxon>Triticeae</taxon>
        <taxon>Triticinae</taxon>
        <taxon>Triticum</taxon>
    </lineage>
</organism>
<reference evidence="2" key="1">
    <citation type="journal article" date="2013" name="Nature">
        <title>Draft genome of the wheat A-genome progenitor Triticum urartu.</title>
        <authorList>
            <person name="Ling H.Q."/>
            <person name="Zhao S."/>
            <person name="Liu D."/>
            <person name="Wang J."/>
            <person name="Sun H."/>
            <person name="Zhang C."/>
            <person name="Fan H."/>
            <person name="Li D."/>
            <person name="Dong L."/>
            <person name="Tao Y."/>
            <person name="Gao C."/>
            <person name="Wu H."/>
            <person name="Li Y."/>
            <person name="Cui Y."/>
            <person name="Guo X."/>
            <person name="Zheng S."/>
            <person name="Wang B."/>
            <person name="Yu K."/>
            <person name="Liang Q."/>
            <person name="Yang W."/>
            <person name="Lou X."/>
            <person name="Chen J."/>
            <person name="Feng M."/>
            <person name="Jian J."/>
            <person name="Zhang X."/>
            <person name="Luo G."/>
            <person name="Jiang Y."/>
            <person name="Liu J."/>
            <person name="Wang Z."/>
            <person name="Sha Y."/>
            <person name="Zhang B."/>
            <person name="Wu H."/>
            <person name="Tang D."/>
            <person name="Shen Q."/>
            <person name="Xue P."/>
            <person name="Zou S."/>
            <person name="Wang X."/>
            <person name="Liu X."/>
            <person name="Wang F."/>
            <person name="Yang Y."/>
            <person name="An X."/>
            <person name="Dong Z."/>
            <person name="Zhang K."/>
            <person name="Zhang X."/>
            <person name="Luo M.C."/>
            <person name="Dvorak J."/>
            <person name="Tong Y."/>
            <person name="Wang J."/>
            <person name="Yang H."/>
            <person name="Li Z."/>
            <person name="Wang D."/>
            <person name="Zhang A."/>
            <person name="Wang J."/>
        </authorList>
    </citation>
    <scope>NUCLEOTIDE SEQUENCE</scope>
    <source>
        <strain evidence="2">cv. G1812</strain>
    </source>
</reference>
<protein>
    <submittedName>
        <fullName evidence="1">Uncharacterized protein</fullName>
    </submittedName>
</protein>
<accession>A0A8R7TLS1</accession>
<keyword evidence="2" id="KW-1185">Reference proteome</keyword>
<name>A0A8R7TLS1_TRIUA</name>
<dbReference type="EnsemblPlants" id="TuG1812G0200004763.01.T01">
    <property type="protein sequence ID" value="TuG1812G0200004763.01.T01"/>
    <property type="gene ID" value="TuG1812G0200004763.01"/>
</dbReference>
<dbReference type="Gramene" id="TuG1812G0200004763.01.T01">
    <property type="protein sequence ID" value="TuG1812G0200004763.01.T01"/>
    <property type="gene ID" value="TuG1812G0200004763.01"/>
</dbReference>
<dbReference type="Proteomes" id="UP000015106">
    <property type="component" value="Chromosome 2"/>
</dbReference>
<reference evidence="1" key="3">
    <citation type="submission" date="2022-06" db="UniProtKB">
        <authorList>
            <consortium name="EnsemblPlants"/>
        </authorList>
    </citation>
    <scope>IDENTIFICATION</scope>
</reference>
<proteinExistence type="predicted"/>
<dbReference type="AlphaFoldDB" id="A0A8R7TLS1"/>
<reference evidence="1" key="2">
    <citation type="submission" date="2018-03" db="EMBL/GenBank/DDBJ databases">
        <title>The Triticum urartu genome reveals the dynamic nature of wheat genome evolution.</title>
        <authorList>
            <person name="Ling H."/>
            <person name="Ma B."/>
            <person name="Shi X."/>
            <person name="Liu H."/>
            <person name="Dong L."/>
            <person name="Sun H."/>
            <person name="Cao Y."/>
            <person name="Gao Q."/>
            <person name="Zheng S."/>
            <person name="Li Y."/>
            <person name="Yu Y."/>
            <person name="Du H."/>
            <person name="Qi M."/>
            <person name="Li Y."/>
            <person name="Yu H."/>
            <person name="Cui Y."/>
            <person name="Wang N."/>
            <person name="Chen C."/>
            <person name="Wu H."/>
            <person name="Zhao Y."/>
            <person name="Zhang J."/>
            <person name="Li Y."/>
            <person name="Zhou W."/>
            <person name="Zhang B."/>
            <person name="Hu W."/>
            <person name="Eijk M."/>
            <person name="Tang J."/>
            <person name="Witsenboer H."/>
            <person name="Zhao S."/>
            <person name="Li Z."/>
            <person name="Zhang A."/>
            <person name="Wang D."/>
            <person name="Liang C."/>
        </authorList>
    </citation>
    <scope>NUCLEOTIDE SEQUENCE [LARGE SCALE GENOMIC DNA]</scope>
    <source>
        <strain evidence="1">cv. G1812</strain>
    </source>
</reference>